<accession>A0A5C3QVX7</accession>
<dbReference type="OrthoDB" id="10052321at2759"/>
<dbReference type="AlphaFoldDB" id="A0A5C3QVX7"/>
<dbReference type="GO" id="GO:0032543">
    <property type="term" value="P:mitochondrial translation"/>
    <property type="evidence" value="ECO:0007669"/>
    <property type="project" value="TreeGrafter"/>
</dbReference>
<feature type="compositionally biased region" description="Basic and acidic residues" evidence="1">
    <location>
        <begin position="219"/>
        <end position="230"/>
    </location>
</feature>
<dbReference type="GO" id="GO:0005763">
    <property type="term" value="C:mitochondrial small ribosomal subunit"/>
    <property type="evidence" value="ECO:0007669"/>
    <property type="project" value="TreeGrafter"/>
</dbReference>
<evidence type="ECO:0000256" key="1">
    <source>
        <dbReference type="SAM" id="MobiDB-lite"/>
    </source>
</evidence>
<evidence type="ECO:0000313" key="3">
    <source>
        <dbReference type="Proteomes" id="UP000305067"/>
    </source>
</evidence>
<dbReference type="EMBL" id="ML178815">
    <property type="protein sequence ID" value="TFL06176.1"/>
    <property type="molecule type" value="Genomic_DNA"/>
</dbReference>
<feature type="region of interest" description="Disordered" evidence="1">
    <location>
        <begin position="1"/>
        <end position="29"/>
    </location>
</feature>
<dbReference type="PANTHER" id="PTHR28158:SF1">
    <property type="entry name" value="SMALL RIBOSOMAL SUBUNIT PROTEIN MS45"/>
    <property type="match status" value="1"/>
</dbReference>
<keyword evidence="3" id="KW-1185">Reference proteome</keyword>
<dbReference type="InterPro" id="IPR021036">
    <property type="entry name" value="Ribosomal_mS45"/>
</dbReference>
<dbReference type="PANTHER" id="PTHR28158">
    <property type="entry name" value="37S RIBOSOMAL PROTEIN S35, MITOCHONDRIAL"/>
    <property type="match status" value="1"/>
</dbReference>
<dbReference type="Proteomes" id="UP000305067">
    <property type="component" value="Unassembled WGS sequence"/>
</dbReference>
<dbReference type="GO" id="GO:0003735">
    <property type="term" value="F:structural constituent of ribosome"/>
    <property type="evidence" value="ECO:0007669"/>
    <property type="project" value="TreeGrafter"/>
</dbReference>
<evidence type="ECO:0000313" key="2">
    <source>
        <dbReference type="EMBL" id="TFL06176.1"/>
    </source>
</evidence>
<proteinExistence type="predicted"/>
<sequence length="238" mass="27017">MRDAKQRSWIGGSVPFPGNPSFLPPEPTSDNVKTEIYNLYMTDPEKYNVRAISERYFISIKRVDAILRLKGMEAAWIKEGKVVQNAFQEGMEGLLAPPGDNEKMVNMSRRASADLIQADMLEQEENRDFARLRYQRMYWEATSEDGKEPVLPGVLEAAKDGARKRAHASRVRKAGPEFMPKIPPTAGVKETTPAFQRLSKEGRPSMVFVDVGGKFLDVDDRIKRTKDSERRKSRRGQP</sequence>
<protein>
    <submittedName>
        <fullName evidence="2">Eukaryotic mitochondrial regulator protein-domain-containing protein</fullName>
    </submittedName>
</protein>
<gene>
    <name evidence="2" type="ORF">BDV98DRAFT_558959</name>
</gene>
<organism evidence="2 3">
    <name type="scientific">Pterulicium gracile</name>
    <dbReference type="NCBI Taxonomy" id="1884261"/>
    <lineage>
        <taxon>Eukaryota</taxon>
        <taxon>Fungi</taxon>
        <taxon>Dikarya</taxon>
        <taxon>Basidiomycota</taxon>
        <taxon>Agaricomycotina</taxon>
        <taxon>Agaricomycetes</taxon>
        <taxon>Agaricomycetidae</taxon>
        <taxon>Agaricales</taxon>
        <taxon>Pleurotineae</taxon>
        <taxon>Pterulaceae</taxon>
        <taxon>Pterulicium</taxon>
    </lineage>
</organism>
<name>A0A5C3QVX7_9AGAR</name>
<dbReference type="Pfam" id="PF12298">
    <property type="entry name" value="Bot1p"/>
    <property type="match status" value="1"/>
</dbReference>
<reference evidence="2 3" key="1">
    <citation type="journal article" date="2019" name="Nat. Ecol. Evol.">
        <title>Megaphylogeny resolves global patterns of mushroom evolution.</title>
        <authorList>
            <person name="Varga T."/>
            <person name="Krizsan K."/>
            <person name="Foldi C."/>
            <person name="Dima B."/>
            <person name="Sanchez-Garcia M."/>
            <person name="Sanchez-Ramirez S."/>
            <person name="Szollosi G.J."/>
            <person name="Szarkandi J.G."/>
            <person name="Papp V."/>
            <person name="Albert L."/>
            <person name="Andreopoulos W."/>
            <person name="Angelini C."/>
            <person name="Antonin V."/>
            <person name="Barry K.W."/>
            <person name="Bougher N.L."/>
            <person name="Buchanan P."/>
            <person name="Buyck B."/>
            <person name="Bense V."/>
            <person name="Catcheside P."/>
            <person name="Chovatia M."/>
            <person name="Cooper J."/>
            <person name="Damon W."/>
            <person name="Desjardin D."/>
            <person name="Finy P."/>
            <person name="Geml J."/>
            <person name="Haridas S."/>
            <person name="Hughes K."/>
            <person name="Justo A."/>
            <person name="Karasinski D."/>
            <person name="Kautmanova I."/>
            <person name="Kiss B."/>
            <person name="Kocsube S."/>
            <person name="Kotiranta H."/>
            <person name="LaButti K.M."/>
            <person name="Lechner B.E."/>
            <person name="Liimatainen K."/>
            <person name="Lipzen A."/>
            <person name="Lukacs Z."/>
            <person name="Mihaltcheva S."/>
            <person name="Morgado L.N."/>
            <person name="Niskanen T."/>
            <person name="Noordeloos M.E."/>
            <person name="Ohm R.A."/>
            <person name="Ortiz-Santana B."/>
            <person name="Ovrebo C."/>
            <person name="Racz N."/>
            <person name="Riley R."/>
            <person name="Savchenko A."/>
            <person name="Shiryaev A."/>
            <person name="Soop K."/>
            <person name="Spirin V."/>
            <person name="Szebenyi C."/>
            <person name="Tomsovsky M."/>
            <person name="Tulloss R.E."/>
            <person name="Uehling J."/>
            <person name="Grigoriev I.V."/>
            <person name="Vagvolgyi C."/>
            <person name="Papp T."/>
            <person name="Martin F.M."/>
            <person name="Miettinen O."/>
            <person name="Hibbett D.S."/>
            <person name="Nagy L.G."/>
        </authorList>
    </citation>
    <scope>NUCLEOTIDE SEQUENCE [LARGE SCALE GENOMIC DNA]</scope>
    <source>
        <strain evidence="2 3">CBS 309.79</strain>
    </source>
</reference>
<feature type="region of interest" description="Disordered" evidence="1">
    <location>
        <begin position="219"/>
        <end position="238"/>
    </location>
</feature>